<accession>A0A438J0Y1</accession>
<name>A0A438J0Y1_VITVI</name>
<dbReference type="EMBL" id="QGNW01000069">
    <property type="protein sequence ID" value="RVX02619.1"/>
    <property type="molecule type" value="Genomic_DNA"/>
</dbReference>
<feature type="domain" description="K-box" evidence="1">
    <location>
        <begin position="47"/>
        <end position="103"/>
    </location>
</feature>
<protein>
    <submittedName>
        <fullName evidence="2">MADS-box protein CMB1</fullName>
    </submittedName>
</protein>
<dbReference type="AlphaFoldDB" id="A0A438J0Y1"/>
<gene>
    <name evidence="2" type="primary">CMB1_1</name>
    <name evidence="2" type="ORF">CK203_016555</name>
</gene>
<reference evidence="2 3" key="1">
    <citation type="journal article" date="2018" name="PLoS Genet.">
        <title>Population sequencing reveals clonal diversity and ancestral inbreeding in the grapevine cultivar Chardonnay.</title>
        <authorList>
            <person name="Roach M.J."/>
            <person name="Johnson D.L."/>
            <person name="Bohlmann J."/>
            <person name="van Vuuren H.J."/>
            <person name="Jones S.J."/>
            <person name="Pretorius I.S."/>
            <person name="Schmidt S.A."/>
            <person name="Borneman A.R."/>
        </authorList>
    </citation>
    <scope>NUCLEOTIDE SEQUENCE [LARGE SCALE GENOMIC DNA]</scope>
    <source>
        <strain evidence="3">cv. Chardonnay</strain>
        <tissue evidence="2">Leaf</tissue>
    </source>
</reference>
<evidence type="ECO:0000313" key="2">
    <source>
        <dbReference type="EMBL" id="RVX02619.1"/>
    </source>
</evidence>
<dbReference type="Proteomes" id="UP000288805">
    <property type="component" value="Unassembled WGS sequence"/>
</dbReference>
<evidence type="ECO:0000313" key="3">
    <source>
        <dbReference type="Proteomes" id="UP000288805"/>
    </source>
</evidence>
<comment type="caution">
    <text evidence="2">The sequence shown here is derived from an EMBL/GenBank/DDBJ whole genome shotgun (WGS) entry which is preliminary data.</text>
</comment>
<sequence>MPETLERHQRCSYSALEASQPAKETQLEWSIPICPLSFFTYHSVHSLKQNSYQEYLKLKSKVEVLQRLREIFWGKIWGIWVQRSLRQLEHQLDKSLKQIRSTKIACKRK</sequence>
<dbReference type="GO" id="GO:0005634">
    <property type="term" value="C:nucleus"/>
    <property type="evidence" value="ECO:0007669"/>
    <property type="project" value="InterPro"/>
</dbReference>
<evidence type="ECO:0000259" key="1">
    <source>
        <dbReference type="Pfam" id="PF01486"/>
    </source>
</evidence>
<dbReference type="Pfam" id="PF01486">
    <property type="entry name" value="K-box"/>
    <property type="match status" value="1"/>
</dbReference>
<proteinExistence type="predicted"/>
<dbReference type="InterPro" id="IPR002487">
    <property type="entry name" value="TF_Kbox"/>
</dbReference>
<dbReference type="GO" id="GO:0003700">
    <property type="term" value="F:DNA-binding transcription factor activity"/>
    <property type="evidence" value="ECO:0007669"/>
    <property type="project" value="InterPro"/>
</dbReference>
<organism evidence="2 3">
    <name type="scientific">Vitis vinifera</name>
    <name type="common">Grape</name>
    <dbReference type="NCBI Taxonomy" id="29760"/>
    <lineage>
        <taxon>Eukaryota</taxon>
        <taxon>Viridiplantae</taxon>
        <taxon>Streptophyta</taxon>
        <taxon>Embryophyta</taxon>
        <taxon>Tracheophyta</taxon>
        <taxon>Spermatophyta</taxon>
        <taxon>Magnoliopsida</taxon>
        <taxon>eudicotyledons</taxon>
        <taxon>Gunneridae</taxon>
        <taxon>Pentapetalae</taxon>
        <taxon>rosids</taxon>
        <taxon>Vitales</taxon>
        <taxon>Vitaceae</taxon>
        <taxon>Viteae</taxon>
        <taxon>Vitis</taxon>
    </lineage>
</organism>